<dbReference type="EMBL" id="JBEFKJ010000002">
    <property type="protein sequence ID" value="KAL2047703.1"/>
    <property type="molecule type" value="Genomic_DNA"/>
</dbReference>
<feature type="region of interest" description="Disordered" evidence="1">
    <location>
        <begin position="1"/>
        <end position="69"/>
    </location>
</feature>
<feature type="region of interest" description="Disordered" evidence="1">
    <location>
        <begin position="269"/>
        <end position="301"/>
    </location>
</feature>
<feature type="region of interest" description="Disordered" evidence="1">
    <location>
        <begin position="489"/>
        <end position="508"/>
    </location>
</feature>
<reference evidence="2 3" key="1">
    <citation type="submission" date="2024-09" db="EMBL/GenBank/DDBJ databases">
        <title>Rethinking Asexuality: The Enigmatic Case of Functional Sexual Genes in Lepraria (Stereocaulaceae).</title>
        <authorList>
            <person name="Doellman M."/>
            <person name="Sun Y."/>
            <person name="Barcenas-Pena A."/>
            <person name="Lumbsch H.T."/>
            <person name="Grewe F."/>
        </authorList>
    </citation>
    <scope>NUCLEOTIDE SEQUENCE [LARGE SCALE GENOMIC DNA]</scope>
    <source>
        <strain evidence="2 3">Mercado 3170</strain>
    </source>
</reference>
<feature type="region of interest" description="Disordered" evidence="1">
    <location>
        <begin position="157"/>
        <end position="211"/>
    </location>
</feature>
<keyword evidence="3" id="KW-1185">Reference proteome</keyword>
<gene>
    <name evidence="2" type="ORF">N7G274_000745</name>
</gene>
<evidence type="ECO:0000313" key="3">
    <source>
        <dbReference type="Proteomes" id="UP001590950"/>
    </source>
</evidence>
<name>A0ABR4ARC7_9LECA</name>
<proteinExistence type="predicted"/>
<feature type="compositionally biased region" description="Basic and acidic residues" evidence="1">
    <location>
        <begin position="169"/>
        <end position="185"/>
    </location>
</feature>
<feature type="compositionally biased region" description="Basic residues" evidence="1">
    <location>
        <begin position="15"/>
        <end position="33"/>
    </location>
</feature>
<evidence type="ECO:0000256" key="1">
    <source>
        <dbReference type="SAM" id="MobiDB-lite"/>
    </source>
</evidence>
<sequence>MSPPPKEEADDYLNHGRRSHGSKHVGKQARRHNNTREEAGLVSSGLRTPASGTRSIGGRESWDASTNASDGDNIADATFFMNTNQLKLNTQTQDHQTIAGYEPVRVPTWSMFRSSVDEVKDVDSPAMKALRSLNQPPSHDVQNSTLRRVSNAFVATFGLLPNNSPTSDSPDKADRRSEASQERSARHNNFPKPTRGPSRRTTFKGSKEVSGMLGTPATITLRKASNVYAPSPVLSSMNASLLNECIHKSDPSAPASELLAFYSTPGALSASPTTPHTDLPEESGSPSSLNTEASLYPNLSPRSARKKSLSMALFKNDRRCSYPAEATLTFADVHVATGSFATESRFGNESLMPAECLRRISVVHFRSRNSVHEVIWREDETTSGSSLASNSTSPPRQACFSRSDTVGPEGENSLIGHPGTIVKSQDNHLPVAPVSTPNVDRPQEALAQWSWGESTSSVGLIGQPIAPTSANLGFDIPTSDYDSNLFAQPKSSVRRKPSSSEPHSVDSFTPFLNRSSTFEWRREPSIDLDDPLTGRSQYSRELENTYFAEAGVGVLRLPDFSSVG</sequence>
<feature type="compositionally biased region" description="Low complexity" evidence="1">
    <location>
        <begin position="382"/>
        <end position="393"/>
    </location>
</feature>
<dbReference type="Proteomes" id="UP001590950">
    <property type="component" value="Unassembled WGS sequence"/>
</dbReference>
<comment type="caution">
    <text evidence="2">The sequence shown here is derived from an EMBL/GenBank/DDBJ whole genome shotgun (WGS) entry which is preliminary data.</text>
</comment>
<organism evidence="2 3">
    <name type="scientific">Stereocaulon virgatum</name>
    <dbReference type="NCBI Taxonomy" id="373712"/>
    <lineage>
        <taxon>Eukaryota</taxon>
        <taxon>Fungi</taxon>
        <taxon>Dikarya</taxon>
        <taxon>Ascomycota</taxon>
        <taxon>Pezizomycotina</taxon>
        <taxon>Lecanoromycetes</taxon>
        <taxon>OSLEUM clade</taxon>
        <taxon>Lecanoromycetidae</taxon>
        <taxon>Lecanorales</taxon>
        <taxon>Lecanorineae</taxon>
        <taxon>Stereocaulaceae</taxon>
        <taxon>Stereocaulon</taxon>
    </lineage>
</organism>
<protein>
    <submittedName>
        <fullName evidence="2">Uncharacterized protein</fullName>
    </submittedName>
</protein>
<accession>A0ABR4ARC7</accession>
<feature type="compositionally biased region" description="Polar residues" evidence="1">
    <location>
        <begin position="284"/>
        <end position="293"/>
    </location>
</feature>
<evidence type="ECO:0000313" key="2">
    <source>
        <dbReference type="EMBL" id="KAL2047703.1"/>
    </source>
</evidence>
<feature type="region of interest" description="Disordered" evidence="1">
    <location>
        <begin position="378"/>
        <end position="412"/>
    </location>
</feature>